<dbReference type="EMBL" id="VUOD01000004">
    <property type="protein sequence ID" value="KAA2284999.1"/>
    <property type="molecule type" value="Genomic_DNA"/>
</dbReference>
<dbReference type="InterPro" id="IPR024185">
    <property type="entry name" value="FTHF_cligase-like_sf"/>
</dbReference>
<dbReference type="AlphaFoldDB" id="A0A5B2ZAF2"/>
<evidence type="ECO:0000256" key="4">
    <source>
        <dbReference type="PIRSR" id="PIRSR006806-1"/>
    </source>
</evidence>
<comment type="caution">
    <text evidence="6">The sequence shown here is derived from an EMBL/GenBank/DDBJ whole genome shotgun (WGS) entry which is preliminary data.</text>
</comment>
<dbReference type="Gene3D" id="3.40.50.10420">
    <property type="entry name" value="NagB/RpiA/CoA transferase-like"/>
    <property type="match status" value="1"/>
</dbReference>
<dbReference type="EC" id="6.3.3.2" evidence="5"/>
<evidence type="ECO:0000256" key="3">
    <source>
        <dbReference type="ARBA" id="ARBA00022840"/>
    </source>
</evidence>
<protein>
    <recommendedName>
        <fullName evidence="5">5-formyltetrahydrofolate cyclo-ligase</fullName>
        <ecNumber evidence="5">6.3.3.2</ecNumber>
    </recommendedName>
</protein>
<evidence type="ECO:0000256" key="5">
    <source>
        <dbReference type="RuleBase" id="RU361279"/>
    </source>
</evidence>
<keyword evidence="2 4" id="KW-0547">Nucleotide-binding</keyword>
<feature type="binding site" evidence="4">
    <location>
        <position position="62"/>
    </location>
    <ligand>
        <name>substrate</name>
    </ligand>
</feature>
<keyword evidence="5" id="KW-0460">Magnesium</keyword>
<comment type="catalytic activity">
    <reaction evidence="5">
        <text>(6S)-5-formyl-5,6,7,8-tetrahydrofolate + ATP = (6R)-5,10-methenyltetrahydrofolate + ADP + phosphate</text>
        <dbReference type="Rhea" id="RHEA:10488"/>
        <dbReference type="ChEBI" id="CHEBI:30616"/>
        <dbReference type="ChEBI" id="CHEBI:43474"/>
        <dbReference type="ChEBI" id="CHEBI:57455"/>
        <dbReference type="ChEBI" id="CHEBI:57457"/>
        <dbReference type="ChEBI" id="CHEBI:456216"/>
        <dbReference type="EC" id="6.3.3.2"/>
    </reaction>
</comment>
<dbReference type="PANTHER" id="PTHR23407:SF1">
    <property type="entry name" value="5-FORMYLTETRAHYDROFOLATE CYCLO-LIGASE"/>
    <property type="match status" value="1"/>
</dbReference>
<dbReference type="GO" id="GO:0035999">
    <property type="term" value="P:tetrahydrofolate interconversion"/>
    <property type="evidence" value="ECO:0007669"/>
    <property type="project" value="TreeGrafter"/>
</dbReference>
<keyword evidence="7" id="KW-1185">Reference proteome</keyword>
<dbReference type="PIRSF" id="PIRSF006806">
    <property type="entry name" value="FTHF_cligase"/>
    <property type="match status" value="1"/>
</dbReference>
<name>A0A5B2ZAF2_9GAMM</name>
<feature type="binding site" evidence="4">
    <location>
        <begin position="11"/>
        <end position="15"/>
    </location>
    <ligand>
        <name>ATP</name>
        <dbReference type="ChEBI" id="CHEBI:30616"/>
    </ligand>
</feature>
<gene>
    <name evidence="6" type="ORF">F0415_07060</name>
</gene>
<proteinExistence type="inferred from homology"/>
<evidence type="ECO:0000313" key="7">
    <source>
        <dbReference type="Proteomes" id="UP000322165"/>
    </source>
</evidence>
<sequence>MVEGLFLSAARRQLRQAFRRRRAALGPGERLEAAAEVARHLGERPELRQPGHVGGYWAIGGELPLHAVQLRLPPGQVWCLPTVQDDGGLRFAPWRPGDPLRPNRFGIPEPVLEPASTLAAADLAWVLVPLLAFDPAGYRLGMGAGYYDRAFAFRLERSAPPLLIGVGYDWQALEEPLEAEPWDVPLDAVCTQRGFRRFGR</sequence>
<reference evidence="6 7" key="1">
    <citation type="submission" date="2019-09" db="EMBL/GenBank/DDBJ databases">
        <title>Arenimonas chukotkensis sp. nov., a bacterium isolated from Chukotka hot spring, Arctic region, Russia.</title>
        <authorList>
            <person name="Zayulina K.S."/>
            <person name="Prokofeva M.I."/>
            <person name="Elcheninov A.G."/>
            <person name="Novikov A."/>
            <person name="Kochetkova T.V."/>
            <person name="Kublanov I.V."/>
        </authorList>
    </citation>
    <scope>NUCLEOTIDE SEQUENCE [LARGE SCALE GENOMIC DNA]</scope>
    <source>
        <strain evidence="6 7">3729k</strain>
    </source>
</reference>
<dbReference type="InterPro" id="IPR037171">
    <property type="entry name" value="NagB/RpiA_transferase-like"/>
</dbReference>
<dbReference type="NCBIfam" id="TIGR02727">
    <property type="entry name" value="MTHFS_bact"/>
    <property type="match status" value="1"/>
</dbReference>
<dbReference type="SUPFAM" id="SSF100950">
    <property type="entry name" value="NagB/RpiA/CoA transferase-like"/>
    <property type="match status" value="1"/>
</dbReference>
<evidence type="ECO:0000256" key="2">
    <source>
        <dbReference type="ARBA" id="ARBA00022741"/>
    </source>
</evidence>
<comment type="similarity">
    <text evidence="1 5">Belongs to the 5-formyltetrahydrofolate cyclo-ligase family.</text>
</comment>
<dbReference type="InterPro" id="IPR002698">
    <property type="entry name" value="FTHF_cligase"/>
</dbReference>
<dbReference type="GO" id="GO:0005524">
    <property type="term" value="F:ATP binding"/>
    <property type="evidence" value="ECO:0007669"/>
    <property type="project" value="UniProtKB-KW"/>
</dbReference>
<dbReference type="Pfam" id="PF01812">
    <property type="entry name" value="5-FTHF_cyc-lig"/>
    <property type="match status" value="1"/>
</dbReference>
<accession>A0A5B2ZAF2</accession>
<keyword evidence="3 4" id="KW-0067">ATP-binding</keyword>
<dbReference type="GO" id="GO:0009396">
    <property type="term" value="P:folic acid-containing compound biosynthetic process"/>
    <property type="evidence" value="ECO:0007669"/>
    <property type="project" value="TreeGrafter"/>
</dbReference>
<dbReference type="Proteomes" id="UP000322165">
    <property type="component" value="Unassembled WGS sequence"/>
</dbReference>
<dbReference type="GO" id="GO:0030272">
    <property type="term" value="F:5-formyltetrahydrofolate cyclo-ligase activity"/>
    <property type="evidence" value="ECO:0007669"/>
    <property type="project" value="UniProtKB-EC"/>
</dbReference>
<organism evidence="6 7">
    <name type="scientific">Arenimonas fontis</name>
    <dbReference type="NCBI Taxonomy" id="2608255"/>
    <lineage>
        <taxon>Bacteria</taxon>
        <taxon>Pseudomonadati</taxon>
        <taxon>Pseudomonadota</taxon>
        <taxon>Gammaproteobacteria</taxon>
        <taxon>Lysobacterales</taxon>
        <taxon>Lysobacteraceae</taxon>
        <taxon>Arenimonas</taxon>
    </lineage>
</organism>
<evidence type="ECO:0000256" key="1">
    <source>
        <dbReference type="ARBA" id="ARBA00010638"/>
    </source>
</evidence>
<dbReference type="PANTHER" id="PTHR23407">
    <property type="entry name" value="ATPASE INHIBITOR/5-FORMYLTETRAHYDROFOLATE CYCLO-LIGASE"/>
    <property type="match status" value="1"/>
</dbReference>
<evidence type="ECO:0000313" key="6">
    <source>
        <dbReference type="EMBL" id="KAA2284999.1"/>
    </source>
</evidence>
<dbReference type="GO" id="GO:0046872">
    <property type="term" value="F:metal ion binding"/>
    <property type="evidence" value="ECO:0007669"/>
    <property type="project" value="UniProtKB-KW"/>
</dbReference>
<keyword evidence="6" id="KW-0436">Ligase</keyword>
<keyword evidence="5" id="KW-0479">Metal-binding</keyword>
<feature type="binding site" evidence="4">
    <location>
        <begin position="139"/>
        <end position="147"/>
    </location>
    <ligand>
        <name>ATP</name>
        <dbReference type="ChEBI" id="CHEBI:30616"/>
    </ligand>
</feature>
<reference evidence="6 7" key="2">
    <citation type="submission" date="2019-09" db="EMBL/GenBank/DDBJ databases">
        <authorList>
            <person name="Mazur A."/>
        </authorList>
    </citation>
    <scope>NUCLEOTIDE SEQUENCE [LARGE SCALE GENOMIC DNA]</scope>
    <source>
        <strain evidence="6 7">3729k</strain>
    </source>
</reference>
<comment type="cofactor">
    <cofactor evidence="5">
        <name>Mg(2+)</name>
        <dbReference type="ChEBI" id="CHEBI:18420"/>
    </cofactor>
</comment>